<proteinExistence type="predicted"/>
<sequence length="86" mass="10212">MKLQISNCIMSSSDESDSQVRGFGDVFKCPIFFLIELCVELRFQVSEDSEDGHKTLRPDLYNYLIRYQRRGFRKENQSLLLLLWLM</sequence>
<organism evidence="1 2">
    <name type="scientific">Thlaspi arvense</name>
    <name type="common">Field penny-cress</name>
    <dbReference type="NCBI Taxonomy" id="13288"/>
    <lineage>
        <taxon>Eukaryota</taxon>
        <taxon>Viridiplantae</taxon>
        <taxon>Streptophyta</taxon>
        <taxon>Embryophyta</taxon>
        <taxon>Tracheophyta</taxon>
        <taxon>Spermatophyta</taxon>
        <taxon>Magnoliopsida</taxon>
        <taxon>eudicotyledons</taxon>
        <taxon>Gunneridae</taxon>
        <taxon>Pentapetalae</taxon>
        <taxon>rosids</taxon>
        <taxon>malvids</taxon>
        <taxon>Brassicales</taxon>
        <taxon>Brassicaceae</taxon>
        <taxon>Thlaspideae</taxon>
        <taxon>Thlaspi</taxon>
    </lineage>
</organism>
<dbReference type="AlphaFoldDB" id="A0AAU9S6L5"/>
<dbReference type="Proteomes" id="UP000836841">
    <property type="component" value="Chromosome 4"/>
</dbReference>
<evidence type="ECO:0000313" key="1">
    <source>
        <dbReference type="EMBL" id="CAH2060892.1"/>
    </source>
</evidence>
<gene>
    <name evidence="1" type="ORF">TAV2_LOCUS12768</name>
</gene>
<name>A0AAU9S6L5_THLAR</name>
<protein>
    <submittedName>
        <fullName evidence="1">Uncharacterized protein</fullName>
    </submittedName>
</protein>
<dbReference type="EMBL" id="OU466860">
    <property type="protein sequence ID" value="CAH2060892.1"/>
    <property type="molecule type" value="Genomic_DNA"/>
</dbReference>
<accession>A0AAU9S6L5</accession>
<reference evidence="1 2" key="1">
    <citation type="submission" date="2022-03" db="EMBL/GenBank/DDBJ databases">
        <authorList>
            <person name="Nunn A."/>
            <person name="Chopra R."/>
            <person name="Nunn A."/>
            <person name="Contreras Garrido A."/>
        </authorList>
    </citation>
    <scope>NUCLEOTIDE SEQUENCE [LARGE SCALE GENOMIC DNA]</scope>
</reference>
<evidence type="ECO:0000313" key="2">
    <source>
        <dbReference type="Proteomes" id="UP000836841"/>
    </source>
</evidence>
<keyword evidence="2" id="KW-1185">Reference proteome</keyword>